<dbReference type="OrthoDB" id="6617109at2"/>
<dbReference type="AlphaFoldDB" id="A0A1I1TG77"/>
<accession>A0A1I1TG77</accession>
<name>A0A1I1TG77_9GAMM</name>
<proteinExistence type="predicted"/>
<dbReference type="STRING" id="1123010.SAMN02745724_04805"/>
<keyword evidence="2" id="KW-1185">Reference proteome</keyword>
<gene>
    <name evidence="1" type="ORF">SAMN02745724_04805</name>
</gene>
<dbReference type="Proteomes" id="UP000198862">
    <property type="component" value="Unassembled WGS sequence"/>
</dbReference>
<evidence type="ECO:0000313" key="2">
    <source>
        <dbReference type="Proteomes" id="UP000198862"/>
    </source>
</evidence>
<reference evidence="1 2" key="1">
    <citation type="submission" date="2016-10" db="EMBL/GenBank/DDBJ databases">
        <authorList>
            <person name="de Groot N.N."/>
        </authorList>
    </citation>
    <scope>NUCLEOTIDE SEQUENCE [LARGE SCALE GENOMIC DNA]</scope>
    <source>
        <strain evidence="1 2">DSM 6059</strain>
    </source>
</reference>
<organism evidence="1 2">
    <name type="scientific">Pseudoalteromonas denitrificans DSM 6059</name>
    <dbReference type="NCBI Taxonomy" id="1123010"/>
    <lineage>
        <taxon>Bacteria</taxon>
        <taxon>Pseudomonadati</taxon>
        <taxon>Pseudomonadota</taxon>
        <taxon>Gammaproteobacteria</taxon>
        <taxon>Alteromonadales</taxon>
        <taxon>Pseudoalteromonadaceae</taxon>
        <taxon>Pseudoalteromonas</taxon>
    </lineage>
</organism>
<dbReference type="RefSeq" id="WP_091990790.1">
    <property type="nucleotide sequence ID" value="NZ_FOLO01000067.1"/>
</dbReference>
<evidence type="ECO:0000313" key="1">
    <source>
        <dbReference type="EMBL" id="SFD54560.1"/>
    </source>
</evidence>
<protein>
    <submittedName>
        <fullName evidence="1">Uncharacterized protein</fullName>
    </submittedName>
</protein>
<dbReference type="EMBL" id="FOLO01000067">
    <property type="protein sequence ID" value="SFD54560.1"/>
    <property type="molecule type" value="Genomic_DNA"/>
</dbReference>
<sequence>MKSSLIGANEASEFNKKYPVGSTFIYQPFRVLRGGKGVKTESKAFWLGGGDAYVKVTGISDIVTTNCLTPAGNVFKENS</sequence>